<feature type="transmembrane region" description="Helical" evidence="1">
    <location>
        <begin position="38"/>
        <end position="59"/>
    </location>
</feature>
<feature type="transmembrane region" description="Helical" evidence="1">
    <location>
        <begin position="197"/>
        <end position="224"/>
    </location>
</feature>
<feature type="transmembrane region" description="Helical" evidence="1">
    <location>
        <begin position="12"/>
        <end position="31"/>
    </location>
</feature>
<evidence type="ECO:0000313" key="3">
    <source>
        <dbReference type="Proteomes" id="UP001175228"/>
    </source>
</evidence>
<feature type="transmembrane region" description="Helical" evidence="1">
    <location>
        <begin position="79"/>
        <end position="99"/>
    </location>
</feature>
<keyword evidence="1" id="KW-0472">Membrane</keyword>
<evidence type="ECO:0000313" key="2">
    <source>
        <dbReference type="EMBL" id="KAK0501424.1"/>
    </source>
</evidence>
<feature type="transmembrane region" description="Helical" evidence="1">
    <location>
        <begin position="230"/>
        <end position="253"/>
    </location>
</feature>
<name>A0AA39QGU3_9AGAR</name>
<keyword evidence="3" id="KW-1185">Reference proteome</keyword>
<feature type="transmembrane region" description="Helical" evidence="1">
    <location>
        <begin position="163"/>
        <end position="185"/>
    </location>
</feature>
<keyword evidence="1" id="KW-0812">Transmembrane</keyword>
<dbReference type="Proteomes" id="UP001175228">
    <property type="component" value="Unassembled WGS sequence"/>
</dbReference>
<dbReference type="AlphaFoldDB" id="A0AA39QGU3"/>
<sequence>MDDTATGRAFDALQISGAAGFLVIVLTAVLSGHVQRHITWLSFCISWIISCISYTLLIFTGYNRSEHVPFPLCVTQAGLIYGAPVLTGCTTFSLAFYMYTHVRASCDGTSLGVDTFWLILGPYLLGLGFFLGNLVSGIRQPSLIREGTDYCDSTSHFPSKASALVVTLTTTGVIIISVFVSMRLYRNRRTLGHDELLVTTAIRVILFGIVGFLGFVIATVYILIWSPGSAFDIVLALVPNFGVVIFGSQADILRAWITLLKRMVSPASDRNLIV</sequence>
<feature type="transmembrane region" description="Helical" evidence="1">
    <location>
        <begin position="111"/>
        <end position="131"/>
    </location>
</feature>
<evidence type="ECO:0000256" key="1">
    <source>
        <dbReference type="SAM" id="Phobius"/>
    </source>
</evidence>
<gene>
    <name evidence="2" type="ORF">EDD18DRAFT_736394</name>
</gene>
<proteinExistence type="predicted"/>
<comment type="caution">
    <text evidence="2">The sequence shown here is derived from an EMBL/GenBank/DDBJ whole genome shotgun (WGS) entry which is preliminary data.</text>
</comment>
<protein>
    <submittedName>
        <fullName evidence="2">Uncharacterized protein</fullName>
    </submittedName>
</protein>
<reference evidence="2" key="1">
    <citation type="submission" date="2023-06" db="EMBL/GenBank/DDBJ databases">
        <authorList>
            <consortium name="Lawrence Berkeley National Laboratory"/>
            <person name="Ahrendt S."/>
            <person name="Sahu N."/>
            <person name="Indic B."/>
            <person name="Wong-Bajracharya J."/>
            <person name="Merenyi Z."/>
            <person name="Ke H.-M."/>
            <person name="Monk M."/>
            <person name="Kocsube S."/>
            <person name="Drula E."/>
            <person name="Lipzen A."/>
            <person name="Balint B."/>
            <person name="Henrissat B."/>
            <person name="Andreopoulos B."/>
            <person name="Martin F.M."/>
            <person name="Harder C.B."/>
            <person name="Rigling D."/>
            <person name="Ford K.L."/>
            <person name="Foster G.D."/>
            <person name="Pangilinan J."/>
            <person name="Papanicolaou A."/>
            <person name="Barry K."/>
            <person name="LaButti K."/>
            <person name="Viragh M."/>
            <person name="Koriabine M."/>
            <person name="Yan M."/>
            <person name="Riley R."/>
            <person name="Champramary S."/>
            <person name="Plett K.L."/>
            <person name="Tsai I.J."/>
            <person name="Slot J."/>
            <person name="Sipos G."/>
            <person name="Plett J."/>
            <person name="Nagy L.G."/>
            <person name="Grigoriev I.V."/>
        </authorList>
    </citation>
    <scope>NUCLEOTIDE SEQUENCE</scope>
    <source>
        <strain evidence="2">HWK02</strain>
    </source>
</reference>
<keyword evidence="1" id="KW-1133">Transmembrane helix</keyword>
<dbReference type="EMBL" id="JAUEPU010000006">
    <property type="protein sequence ID" value="KAK0501424.1"/>
    <property type="molecule type" value="Genomic_DNA"/>
</dbReference>
<accession>A0AA39QGU3</accession>
<organism evidence="2 3">
    <name type="scientific">Armillaria luteobubalina</name>
    <dbReference type="NCBI Taxonomy" id="153913"/>
    <lineage>
        <taxon>Eukaryota</taxon>
        <taxon>Fungi</taxon>
        <taxon>Dikarya</taxon>
        <taxon>Basidiomycota</taxon>
        <taxon>Agaricomycotina</taxon>
        <taxon>Agaricomycetes</taxon>
        <taxon>Agaricomycetidae</taxon>
        <taxon>Agaricales</taxon>
        <taxon>Marasmiineae</taxon>
        <taxon>Physalacriaceae</taxon>
        <taxon>Armillaria</taxon>
    </lineage>
</organism>